<dbReference type="InterPro" id="IPR053275">
    <property type="entry name" value="Agnestin_monoxygenase"/>
</dbReference>
<protein>
    <submittedName>
        <fullName evidence="2">Pyridine nucleotide-disulfide oxidoreductase</fullName>
    </submittedName>
</protein>
<proteinExistence type="predicted"/>
<dbReference type="AlphaFoldDB" id="A0A9W7W3S0"/>
<accession>A0A9W7W3S0</accession>
<dbReference type="OrthoDB" id="432536at2759"/>
<name>A0A9W7W3S0_9PEZI</name>
<dbReference type="PANTHER" id="PTHR38688">
    <property type="entry name" value="PYR_REDOX_2 DOMAIN-CONTAINING PROTEIN"/>
    <property type="match status" value="1"/>
</dbReference>
<dbReference type="Gene3D" id="3.50.50.60">
    <property type="entry name" value="FAD/NAD(P)-binding domain"/>
    <property type="match status" value="1"/>
</dbReference>
<dbReference type="EMBL" id="RIBY02001357">
    <property type="protein sequence ID" value="KAH9829520.1"/>
    <property type="molecule type" value="Genomic_DNA"/>
</dbReference>
<dbReference type="PANTHER" id="PTHR38688:SF1">
    <property type="entry name" value="FAD_NAD(P)-BINDING DOMAIN-CONTAINING PROTEIN"/>
    <property type="match status" value="1"/>
</dbReference>
<dbReference type="SUPFAM" id="SSF51971">
    <property type="entry name" value="Nucleotide-binding domain"/>
    <property type="match status" value="1"/>
</dbReference>
<dbReference type="Proteomes" id="UP001138500">
    <property type="component" value="Unassembled WGS sequence"/>
</dbReference>
<dbReference type="InterPro" id="IPR036188">
    <property type="entry name" value="FAD/NAD-bd_sf"/>
</dbReference>
<sequence>MPAITEKTLGRSNATMAGPYGCPDEYAAVVVGAGPAGVTVVGNLLERKFEPILWVDDGFDGGRVNRKYREVPSNTKVALFIDFATAVAPFRKIVSGVPSRSRWEEPSASDGVPVSGKDDKLQDLRSLDQGKGCQLSHAADMILMLTEGLKRTPGVVTQQGKVVEAVLDEASGKWDVEIDPSNASAQDITNARAKRVVLCTGSSPSTQPFPETAADAKPLDLDEALSPTKLSKLLSPLGPTTVSVIGASHSAILVLRNLYNLASSSKPDLKIRWFTRHALRYAEHMDGWILRDNTGLKGEVAVWAKQHLEPEVFPDSPVSQYIEAISYDKQKEQETFHERLPGSDFICQAIGYNRDPIPSLKTSSGKNITPHYDHEKGTFTYVKESDCGTIGNLAPLPGVYGAGIAWPERVEDPHGNVEYAVGFFKFMKYIKRVSPEWN</sequence>
<evidence type="ECO:0000313" key="2">
    <source>
        <dbReference type="EMBL" id="KAH9829520.1"/>
    </source>
</evidence>
<reference evidence="2 3" key="1">
    <citation type="journal article" date="2018" name="IMA Fungus">
        <title>IMA Genome-F 10: Nine draft genome sequences of Claviceps purpurea s.lat., including C. arundinis, C. humidiphila, and C. cf. spartinae, pseudomolecules for the pitch canker pathogen Fusarium circinatum, draft genome of Davidsoniella eucalypti, Grosmannia galeiformis, Quambalaria eucalypti, and Teratosphaeria destructans.</title>
        <authorList>
            <person name="Wingfield B.D."/>
            <person name="Liu M."/>
            <person name="Nguyen H.D."/>
            <person name="Lane F.A."/>
            <person name="Morgan S.W."/>
            <person name="De Vos L."/>
            <person name="Wilken P.M."/>
            <person name="Duong T.A."/>
            <person name="Aylward J."/>
            <person name="Coetzee M.P."/>
            <person name="Dadej K."/>
            <person name="De Beer Z.W."/>
            <person name="Findlay W."/>
            <person name="Havenga M."/>
            <person name="Kolarik M."/>
            <person name="Menzies J.G."/>
            <person name="Naidoo K."/>
            <person name="Pochopski O."/>
            <person name="Shoukouhi P."/>
            <person name="Santana Q.C."/>
            <person name="Seifert K.A."/>
            <person name="Soal N."/>
            <person name="Steenkamp E.T."/>
            <person name="Tatham C.T."/>
            <person name="van der Nest M.A."/>
            <person name="Wingfield M.J."/>
        </authorList>
    </citation>
    <scope>NUCLEOTIDE SEQUENCE [LARGE SCALE GENOMIC DNA]</scope>
    <source>
        <strain evidence="2">CMW44962</strain>
    </source>
</reference>
<dbReference type="PRINTS" id="PR00368">
    <property type="entry name" value="FADPNR"/>
</dbReference>
<gene>
    <name evidence="2" type="ORF">Tdes44962_MAKER09121</name>
</gene>
<evidence type="ECO:0000256" key="1">
    <source>
        <dbReference type="SAM" id="MobiDB-lite"/>
    </source>
</evidence>
<feature type="region of interest" description="Disordered" evidence="1">
    <location>
        <begin position="99"/>
        <end position="119"/>
    </location>
</feature>
<evidence type="ECO:0000313" key="3">
    <source>
        <dbReference type="Proteomes" id="UP001138500"/>
    </source>
</evidence>
<keyword evidence="3" id="KW-1185">Reference proteome</keyword>
<comment type="caution">
    <text evidence="2">The sequence shown here is derived from an EMBL/GenBank/DDBJ whole genome shotgun (WGS) entry which is preliminary data.</text>
</comment>
<reference evidence="2 3" key="2">
    <citation type="journal article" date="2021" name="Curr. Genet.">
        <title>Genetic response to nitrogen starvation in the aggressive Eucalyptus foliar pathogen Teratosphaeria destructans.</title>
        <authorList>
            <person name="Havenga M."/>
            <person name="Wingfield B.D."/>
            <person name="Wingfield M.J."/>
            <person name="Dreyer L.L."/>
            <person name="Roets F."/>
            <person name="Aylward J."/>
        </authorList>
    </citation>
    <scope>NUCLEOTIDE SEQUENCE [LARGE SCALE GENOMIC DNA]</scope>
    <source>
        <strain evidence="2">CMW44962</strain>
    </source>
</reference>
<organism evidence="2 3">
    <name type="scientific">Teratosphaeria destructans</name>
    <dbReference type="NCBI Taxonomy" id="418781"/>
    <lineage>
        <taxon>Eukaryota</taxon>
        <taxon>Fungi</taxon>
        <taxon>Dikarya</taxon>
        <taxon>Ascomycota</taxon>
        <taxon>Pezizomycotina</taxon>
        <taxon>Dothideomycetes</taxon>
        <taxon>Dothideomycetidae</taxon>
        <taxon>Mycosphaerellales</taxon>
        <taxon>Teratosphaeriaceae</taxon>
        <taxon>Teratosphaeria</taxon>
    </lineage>
</organism>